<dbReference type="eggNOG" id="KOG2504">
    <property type="taxonomic scope" value="Eukaryota"/>
</dbReference>
<feature type="transmembrane region" description="Helical" evidence="3">
    <location>
        <begin position="186"/>
        <end position="206"/>
    </location>
</feature>
<comment type="subcellular location">
    <subcellularLocation>
        <location evidence="1">Membrane</location>
        <topology evidence="1">Multi-pass membrane protein</topology>
    </subcellularLocation>
</comment>
<keyword evidence="3" id="KW-1133">Transmembrane helix</keyword>
<reference evidence="5" key="3">
    <citation type="submission" date="2025-09" db="UniProtKB">
        <authorList>
            <consortium name="Ensembl"/>
        </authorList>
    </citation>
    <scope>IDENTIFICATION</scope>
</reference>
<feature type="transmembrane region" description="Helical" evidence="3">
    <location>
        <begin position="407"/>
        <end position="426"/>
    </location>
</feature>
<feature type="transmembrane region" description="Helical" evidence="3">
    <location>
        <begin position="130"/>
        <end position="148"/>
    </location>
</feature>
<feature type="transmembrane region" description="Helical" evidence="3">
    <location>
        <begin position="374"/>
        <end position="395"/>
    </location>
</feature>
<dbReference type="PANTHER" id="PTHR11360">
    <property type="entry name" value="MONOCARBOXYLATE TRANSPORTER"/>
    <property type="match status" value="1"/>
</dbReference>
<feature type="transmembrane region" description="Helical" evidence="3">
    <location>
        <begin position="432"/>
        <end position="452"/>
    </location>
</feature>
<dbReference type="Proteomes" id="UP000001646">
    <property type="component" value="Chromosome 4"/>
</dbReference>
<name>G1KMT8_ANOCA</name>
<evidence type="ECO:0000256" key="2">
    <source>
        <dbReference type="SAM" id="MobiDB-lite"/>
    </source>
</evidence>
<sequence>MCRKNEKGRVPPNSNNIKNLHSTEVPDGGWGWFIVLNFFLVNLTTMGALKTFTIFFVAFQEDIGGSSEHVSWIGSIMSSLRFLAAPLVTIACERLGERTTALIGASLASVGFLFSTLATGISFLCVTMGFLAGLGFAVLYQLAAVMTVKYFKKRLALANAIGRSGMGLSVVLAPFAQLLIETYGWQGALLIFGGIFLNLLPSSMLLRPVNVQEMKDVGMGNEGALMSPPCKFPETCEDSLDEIRIIEVDMKDHSSQKRDHQNNPQQAEEALLTPVNYNLFDMKVEDPLPGTYQNRNVNQATSQSSFPNKEENFKPKLSPSFPCKQCPLDFSHLKNPFFYIFTWSFLFSQLAYTIPTLHFAARAKTLGIEPMDTAYMITVAGIIETITLLLSGWIADQNWINKYHYHKMYLILCGITNLMCPLATTLPLLTTYSVIFAIFSGGYLALLLPVLVDLVGAPSFHSALGLASFIAGFGITSGPPLAGWLYDYTWTYAYSFIFSGICFLVSSISLFLEPLAQKWKLKKECE</sequence>
<dbReference type="KEGG" id="acs:100564319"/>
<evidence type="ECO:0000259" key="4">
    <source>
        <dbReference type="PROSITE" id="PS50850"/>
    </source>
</evidence>
<protein>
    <submittedName>
        <fullName evidence="5">Solute carrier family 16 member 4</fullName>
    </submittedName>
</protein>
<feature type="region of interest" description="Disordered" evidence="2">
    <location>
        <begin position="291"/>
        <end position="313"/>
    </location>
</feature>
<dbReference type="Bgee" id="ENSACAG00000012759">
    <property type="expression patterns" value="Expressed in kidney and 8 other cell types or tissues"/>
</dbReference>
<dbReference type="InterPro" id="IPR036259">
    <property type="entry name" value="MFS_trans_sf"/>
</dbReference>
<feature type="transmembrane region" description="Helical" evidence="3">
    <location>
        <begin position="337"/>
        <end position="354"/>
    </location>
</feature>
<evidence type="ECO:0000313" key="6">
    <source>
        <dbReference type="Proteomes" id="UP000001646"/>
    </source>
</evidence>
<keyword evidence="3" id="KW-0812">Transmembrane</keyword>
<feature type="transmembrane region" description="Helical" evidence="3">
    <location>
        <begin position="492"/>
        <end position="512"/>
    </location>
</feature>
<accession>G1KMT8</accession>
<gene>
    <name evidence="5" type="primary">SLC16A4</name>
</gene>
<evidence type="ECO:0000256" key="1">
    <source>
        <dbReference type="ARBA" id="ARBA00004141"/>
    </source>
</evidence>
<dbReference type="GO" id="GO:0005886">
    <property type="term" value="C:plasma membrane"/>
    <property type="evidence" value="ECO:0000318"/>
    <property type="project" value="GO_Central"/>
</dbReference>
<dbReference type="InterPro" id="IPR020846">
    <property type="entry name" value="MFS_dom"/>
</dbReference>
<dbReference type="GO" id="GO:1905039">
    <property type="term" value="P:carboxylic acid transmembrane transport"/>
    <property type="evidence" value="ECO:0000318"/>
    <property type="project" value="GO_Central"/>
</dbReference>
<reference evidence="5 6" key="1">
    <citation type="submission" date="2009-12" db="EMBL/GenBank/DDBJ databases">
        <title>The Genome Sequence of Anolis carolinensis (Green Anole Lizard).</title>
        <authorList>
            <consortium name="The Genome Sequencing Platform"/>
            <person name="Di Palma F."/>
            <person name="Alfoldi J."/>
            <person name="Heiman D."/>
            <person name="Young S."/>
            <person name="Grabherr M."/>
            <person name="Johnson J."/>
            <person name="Lander E.S."/>
            <person name="Lindblad-Toh K."/>
        </authorList>
    </citation>
    <scope>NUCLEOTIDE SEQUENCE [LARGE SCALE GENOMIC DNA]</scope>
    <source>
        <strain evidence="5 6">JBL SC #1</strain>
    </source>
</reference>
<organism evidence="5 6">
    <name type="scientific">Anolis carolinensis</name>
    <name type="common">Green anole</name>
    <name type="synonym">American chameleon</name>
    <dbReference type="NCBI Taxonomy" id="28377"/>
    <lineage>
        <taxon>Eukaryota</taxon>
        <taxon>Metazoa</taxon>
        <taxon>Chordata</taxon>
        <taxon>Craniata</taxon>
        <taxon>Vertebrata</taxon>
        <taxon>Euteleostomi</taxon>
        <taxon>Lepidosauria</taxon>
        <taxon>Squamata</taxon>
        <taxon>Bifurcata</taxon>
        <taxon>Unidentata</taxon>
        <taxon>Episquamata</taxon>
        <taxon>Toxicofera</taxon>
        <taxon>Iguania</taxon>
        <taxon>Dactyloidae</taxon>
        <taxon>Anolis</taxon>
    </lineage>
</organism>
<dbReference type="Gene3D" id="1.20.1250.20">
    <property type="entry name" value="MFS general substrate transporter like domains"/>
    <property type="match status" value="2"/>
</dbReference>
<dbReference type="InParanoid" id="G1KMT8"/>
<dbReference type="OrthoDB" id="2213137at2759"/>
<dbReference type="PROSITE" id="PS50850">
    <property type="entry name" value="MFS"/>
    <property type="match status" value="1"/>
</dbReference>
<keyword evidence="3" id="KW-0472">Membrane</keyword>
<evidence type="ECO:0000256" key="3">
    <source>
        <dbReference type="SAM" id="Phobius"/>
    </source>
</evidence>
<dbReference type="GeneTree" id="ENSGT00940000158411"/>
<dbReference type="InterPro" id="IPR050327">
    <property type="entry name" value="Proton-linked_MCT"/>
</dbReference>
<dbReference type="InterPro" id="IPR011701">
    <property type="entry name" value="MFS"/>
</dbReference>
<feature type="transmembrane region" description="Helical" evidence="3">
    <location>
        <begin position="70"/>
        <end position="90"/>
    </location>
</feature>
<dbReference type="FunFam" id="1.20.1250.20:FF:000141">
    <property type="entry name" value="Solute carrier family 16, member 4"/>
    <property type="match status" value="1"/>
</dbReference>
<keyword evidence="6" id="KW-1185">Reference proteome</keyword>
<dbReference type="AlphaFoldDB" id="G1KMT8"/>
<dbReference type="HOGENOM" id="CLU_001265_59_2_1"/>
<feature type="transmembrane region" description="Helical" evidence="3">
    <location>
        <begin position="102"/>
        <end position="124"/>
    </location>
</feature>
<dbReference type="Pfam" id="PF07690">
    <property type="entry name" value="MFS_1"/>
    <property type="match status" value="1"/>
</dbReference>
<feature type="domain" description="Major facilitator superfamily (MFS) profile" evidence="4">
    <location>
        <begin position="336"/>
        <end position="526"/>
    </location>
</feature>
<dbReference type="Ensembl" id="ENSACAT00000012817.4">
    <property type="protein sequence ID" value="ENSACAP00000012561.4"/>
    <property type="gene ID" value="ENSACAG00000012759.4"/>
</dbReference>
<dbReference type="GO" id="GO:0008028">
    <property type="term" value="F:monocarboxylic acid transmembrane transporter activity"/>
    <property type="evidence" value="ECO:0000318"/>
    <property type="project" value="GO_Central"/>
</dbReference>
<evidence type="ECO:0000313" key="5">
    <source>
        <dbReference type="Ensembl" id="ENSACAP00000012561.4"/>
    </source>
</evidence>
<dbReference type="GeneID" id="100564319"/>
<feature type="compositionally biased region" description="Polar residues" evidence="2">
    <location>
        <begin position="291"/>
        <end position="307"/>
    </location>
</feature>
<dbReference type="PANTHER" id="PTHR11360:SF14">
    <property type="entry name" value="MONOCARBOXYLATE TRANSPORTER 5"/>
    <property type="match status" value="1"/>
</dbReference>
<dbReference type="CTD" id="9122"/>
<feature type="transmembrane region" description="Helical" evidence="3">
    <location>
        <begin position="464"/>
        <end position="486"/>
    </location>
</feature>
<reference evidence="5" key="2">
    <citation type="submission" date="2025-08" db="UniProtKB">
        <authorList>
            <consortium name="Ensembl"/>
        </authorList>
    </citation>
    <scope>IDENTIFICATION</scope>
</reference>
<feature type="transmembrane region" description="Helical" evidence="3">
    <location>
        <begin position="160"/>
        <end position="180"/>
    </location>
</feature>
<feature type="transmembrane region" description="Helical" evidence="3">
    <location>
        <begin position="30"/>
        <end position="58"/>
    </location>
</feature>
<proteinExistence type="predicted"/>
<dbReference type="SUPFAM" id="SSF103473">
    <property type="entry name" value="MFS general substrate transporter"/>
    <property type="match status" value="1"/>
</dbReference>
<dbReference type="STRING" id="28377.ENSACAP00000012561"/>